<dbReference type="OrthoDB" id="2067887at2"/>
<dbReference type="STRING" id="39482.ERS852491_01393"/>
<dbReference type="EMBL" id="CYZU01000009">
    <property type="protein sequence ID" value="CUO13555.1"/>
    <property type="molecule type" value="Genomic_DNA"/>
</dbReference>
<dbReference type="RefSeq" id="WP_055152204.1">
    <property type="nucleotide sequence ID" value="NZ_CYZU01000009.1"/>
</dbReference>
<sequence>MFDELNYIELSGKRYPIKCDLLVLEKIQDAYGSIGKFEEGLITWEPEVDDEGNTQKDADGKPILHGKFPSVKAVNDALVWMASEGEAIAADQEKRKPRAIIRAEIVREVDVPLIDLANKLHDEFYRCFNLKNAVATQNQT</sequence>
<proteinExistence type="predicted"/>
<organism evidence="1 2">
    <name type="scientific">Faecalicatena contorta</name>
    <dbReference type="NCBI Taxonomy" id="39482"/>
    <lineage>
        <taxon>Bacteria</taxon>
        <taxon>Bacillati</taxon>
        <taxon>Bacillota</taxon>
        <taxon>Clostridia</taxon>
        <taxon>Lachnospirales</taxon>
        <taxon>Lachnospiraceae</taxon>
        <taxon>Faecalicatena</taxon>
    </lineage>
</organism>
<name>A0A174CPB7_9FIRM</name>
<reference evidence="1 2" key="1">
    <citation type="submission" date="2015-09" db="EMBL/GenBank/DDBJ databases">
        <authorList>
            <consortium name="Pathogen Informatics"/>
        </authorList>
    </citation>
    <scope>NUCLEOTIDE SEQUENCE [LARGE SCALE GENOMIC DNA]</scope>
    <source>
        <strain evidence="1 2">2789STDY5834876</strain>
    </source>
</reference>
<protein>
    <submittedName>
        <fullName evidence="1">Uncharacterized protein</fullName>
    </submittedName>
</protein>
<dbReference type="AlphaFoldDB" id="A0A174CPB7"/>
<gene>
    <name evidence="1" type="ORF">ERS852491_01393</name>
</gene>
<evidence type="ECO:0000313" key="1">
    <source>
        <dbReference type="EMBL" id="CUO13555.1"/>
    </source>
</evidence>
<evidence type="ECO:0000313" key="2">
    <source>
        <dbReference type="Proteomes" id="UP000095544"/>
    </source>
</evidence>
<dbReference type="Proteomes" id="UP000095544">
    <property type="component" value="Unassembled WGS sequence"/>
</dbReference>
<accession>A0A174CPB7</accession>